<dbReference type="Proteomes" id="UP000784294">
    <property type="component" value="Unassembled WGS sequence"/>
</dbReference>
<evidence type="ECO:0000256" key="1">
    <source>
        <dbReference type="SAM" id="MobiDB-lite"/>
    </source>
</evidence>
<sequence length="185" mass="20437">MSFAPPVLVASGVELVWTGYDAFSPASSLSLSISDQDSSQTTKSSLLATRKSINISSAIYMADSLWLSCGMRGLHVWLPLCHVHQQTLSQSYSPPHPLSGPSSTSSLKSGDTIHQLATSAEFKSSRRRVHSQHQSSQSHYQQHQIMKPHQKRAFFSGESTTPRYLSRRIMLSLKNDMENAHPLGI</sequence>
<comment type="caution">
    <text evidence="2">The sequence shown here is derived from an EMBL/GenBank/DDBJ whole genome shotgun (WGS) entry which is preliminary data.</text>
</comment>
<feature type="compositionally biased region" description="Low complexity" evidence="1">
    <location>
        <begin position="132"/>
        <end position="144"/>
    </location>
</feature>
<name>A0A3S5CQ84_9PLAT</name>
<feature type="compositionally biased region" description="Low complexity" evidence="1">
    <location>
        <begin position="99"/>
        <end position="109"/>
    </location>
</feature>
<organism evidence="2 3">
    <name type="scientific">Protopolystoma xenopodis</name>
    <dbReference type="NCBI Taxonomy" id="117903"/>
    <lineage>
        <taxon>Eukaryota</taxon>
        <taxon>Metazoa</taxon>
        <taxon>Spiralia</taxon>
        <taxon>Lophotrochozoa</taxon>
        <taxon>Platyhelminthes</taxon>
        <taxon>Monogenea</taxon>
        <taxon>Polyopisthocotylea</taxon>
        <taxon>Polystomatidea</taxon>
        <taxon>Polystomatidae</taxon>
        <taxon>Protopolystoma</taxon>
    </lineage>
</organism>
<evidence type="ECO:0000313" key="2">
    <source>
        <dbReference type="EMBL" id="VEL27565.1"/>
    </source>
</evidence>
<evidence type="ECO:0000313" key="3">
    <source>
        <dbReference type="Proteomes" id="UP000784294"/>
    </source>
</evidence>
<gene>
    <name evidence="2" type="ORF">PXEA_LOCUS21005</name>
</gene>
<feature type="region of interest" description="Disordered" evidence="1">
    <location>
        <begin position="89"/>
        <end position="158"/>
    </location>
</feature>
<reference evidence="2" key="1">
    <citation type="submission" date="2018-11" db="EMBL/GenBank/DDBJ databases">
        <authorList>
            <consortium name="Pathogen Informatics"/>
        </authorList>
    </citation>
    <scope>NUCLEOTIDE SEQUENCE</scope>
</reference>
<keyword evidence="3" id="KW-1185">Reference proteome</keyword>
<proteinExistence type="predicted"/>
<protein>
    <submittedName>
        <fullName evidence="2">Uncharacterized protein</fullName>
    </submittedName>
</protein>
<accession>A0A3S5CQ84</accession>
<dbReference type="EMBL" id="CAAALY010088083">
    <property type="protein sequence ID" value="VEL27565.1"/>
    <property type="molecule type" value="Genomic_DNA"/>
</dbReference>
<dbReference type="AlphaFoldDB" id="A0A3S5CQ84"/>